<reference evidence="4 5" key="1">
    <citation type="submission" date="2016-10" db="EMBL/GenBank/DDBJ databases">
        <authorList>
            <person name="de Groot N.N."/>
        </authorList>
    </citation>
    <scope>NUCLEOTIDE SEQUENCE [LARGE SCALE GENOMIC DNA]</scope>
    <source>
        <strain evidence="4 5">DSM 23553</strain>
    </source>
</reference>
<evidence type="ECO:0000259" key="3">
    <source>
        <dbReference type="Pfam" id="PF04366"/>
    </source>
</evidence>
<feature type="domain" description="Ysc84 actin-binding" evidence="3">
    <location>
        <begin position="116"/>
        <end position="193"/>
    </location>
</feature>
<evidence type="ECO:0000313" key="5">
    <source>
        <dbReference type="Proteomes" id="UP000199448"/>
    </source>
</evidence>
<keyword evidence="2" id="KW-0732">Signal</keyword>
<dbReference type="InterPro" id="IPR007461">
    <property type="entry name" value="Ysc84_actin-binding"/>
</dbReference>
<dbReference type="RefSeq" id="WP_245693353.1">
    <property type="nucleotide sequence ID" value="NZ_FNGG01000001.1"/>
</dbReference>
<evidence type="ECO:0000256" key="2">
    <source>
        <dbReference type="SAM" id="SignalP"/>
    </source>
</evidence>
<feature type="region of interest" description="Disordered" evidence="1">
    <location>
        <begin position="29"/>
        <end position="48"/>
    </location>
</feature>
<name>A0A1H5I3J4_9FLAO</name>
<feature type="chain" id="PRO_5011564721" evidence="2">
    <location>
        <begin position="26"/>
        <end position="199"/>
    </location>
</feature>
<dbReference type="CDD" id="cd11524">
    <property type="entry name" value="SYLF"/>
    <property type="match status" value="1"/>
</dbReference>
<protein>
    <submittedName>
        <fullName evidence="4">Las17-binding protein actin regulator</fullName>
    </submittedName>
</protein>
<dbReference type="Proteomes" id="UP000199448">
    <property type="component" value="Unassembled WGS sequence"/>
</dbReference>
<dbReference type="EMBL" id="FNUG01000001">
    <property type="protein sequence ID" value="SEE34690.1"/>
    <property type="molecule type" value="Genomic_DNA"/>
</dbReference>
<dbReference type="Pfam" id="PF04366">
    <property type="entry name" value="Ysc84"/>
    <property type="match status" value="1"/>
</dbReference>
<dbReference type="AlphaFoldDB" id="A0A1H5I3J4"/>
<sequence>MKKNLNKLTALFALMLFLSSGAVMAQDYDKKDKNKDKEKEQIVDQDKKKQLQMDAKDAKAAFMKANAELEGTLSNAAGYAIFPNVGKGAWILGGGAGNGIVYENDQLVGYAELRQIDIGFQFGGKAFRELIVFQTQEALDKFKEGNFEFGGSASAVIWDKGKGEAITFENGVGVAIMPKAGAMVGISVGGQEFDYRAAQ</sequence>
<proteinExistence type="predicted"/>
<feature type="signal peptide" evidence="2">
    <location>
        <begin position="1"/>
        <end position="25"/>
    </location>
</feature>
<accession>A0A1H5I3J4</accession>
<gene>
    <name evidence="4" type="ORF">SAMN04488034_101316</name>
</gene>
<dbReference type="STRING" id="390640.SAMN04488034_101316"/>
<evidence type="ECO:0000313" key="4">
    <source>
        <dbReference type="EMBL" id="SEE34690.1"/>
    </source>
</evidence>
<organism evidence="4 5">
    <name type="scientific">Salinimicrobium catena</name>
    <dbReference type="NCBI Taxonomy" id="390640"/>
    <lineage>
        <taxon>Bacteria</taxon>
        <taxon>Pseudomonadati</taxon>
        <taxon>Bacteroidota</taxon>
        <taxon>Flavobacteriia</taxon>
        <taxon>Flavobacteriales</taxon>
        <taxon>Flavobacteriaceae</taxon>
        <taxon>Salinimicrobium</taxon>
    </lineage>
</organism>
<evidence type="ECO:0000256" key="1">
    <source>
        <dbReference type="SAM" id="MobiDB-lite"/>
    </source>
</evidence>
<keyword evidence="5" id="KW-1185">Reference proteome</keyword>